<accession>A0A3A1UQP9</accession>
<keyword evidence="6" id="KW-1133">Transmembrane helix</keyword>
<comment type="subcellular location">
    <subcellularLocation>
        <location evidence="1">Cell envelope</location>
    </subcellularLocation>
</comment>
<dbReference type="AlphaFoldDB" id="A0A3A1UQP9"/>
<dbReference type="SUPFAM" id="SSF81296">
    <property type="entry name" value="E set domains"/>
    <property type="match status" value="1"/>
</dbReference>
<protein>
    <recommendedName>
        <fullName evidence="7">CopC domain-containing protein</fullName>
    </recommendedName>
</protein>
<comment type="caution">
    <text evidence="8">The sequence shown here is derived from an EMBL/GenBank/DDBJ whole genome shotgun (WGS) entry which is preliminary data.</text>
</comment>
<evidence type="ECO:0000256" key="2">
    <source>
        <dbReference type="ARBA" id="ARBA00022723"/>
    </source>
</evidence>
<gene>
    <name evidence="8" type="ORF">D3P08_20140</name>
</gene>
<dbReference type="InterPro" id="IPR014755">
    <property type="entry name" value="Cu-Rt/internalin_Ig-like"/>
</dbReference>
<feature type="transmembrane region" description="Helical" evidence="6">
    <location>
        <begin position="179"/>
        <end position="199"/>
    </location>
</feature>
<dbReference type="InterPro" id="IPR032694">
    <property type="entry name" value="CopC/D"/>
</dbReference>
<dbReference type="GO" id="GO:0030313">
    <property type="term" value="C:cell envelope"/>
    <property type="evidence" value="ECO:0007669"/>
    <property type="project" value="UniProtKB-SubCell"/>
</dbReference>
<dbReference type="InterPro" id="IPR014756">
    <property type="entry name" value="Ig_E-set"/>
</dbReference>
<evidence type="ECO:0000259" key="7">
    <source>
        <dbReference type="Pfam" id="PF04234"/>
    </source>
</evidence>
<keyword evidence="6" id="KW-0472">Membrane</keyword>
<evidence type="ECO:0000256" key="3">
    <source>
        <dbReference type="ARBA" id="ARBA00022729"/>
    </source>
</evidence>
<feature type="region of interest" description="Disordered" evidence="5">
    <location>
        <begin position="121"/>
        <end position="175"/>
    </location>
</feature>
<evidence type="ECO:0000256" key="4">
    <source>
        <dbReference type="ARBA" id="ARBA00023008"/>
    </source>
</evidence>
<dbReference type="GO" id="GO:0042597">
    <property type="term" value="C:periplasmic space"/>
    <property type="evidence" value="ECO:0007669"/>
    <property type="project" value="InterPro"/>
</dbReference>
<sequence length="205" mass="21132">MKGGLIQMKRMLIFIFAFMLILPNTVLAHSKLTASTPSADSTVNTVPGQVEMTFNTDIESLSNFKLFNAAGEQIETGKASVNGATMTGALPPDLANGVYTVKWTIIGADSHSVEGEFSFTVDAPVTSPSPEASPSPDSAEASGQPAASAEPSPTVEPSPSADAAQADDTGNENDGNGSALTPILIIAGIIVIAAVIITLSRRRKS</sequence>
<keyword evidence="3" id="KW-0732">Signal</keyword>
<dbReference type="PANTHER" id="PTHR34820:SF4">
    <property type="entry name" value="INNER MEMBRANE PROTEIN YEBZ"/>
    <property type="match status" value="1"/>
</dbReference>
<dbReference type="OrthoDB" id="2353937at2"/>
<feature type="compositionally biased region" description="Low complexity" evidence="5">
    <location>
        <begin position="128"/>
        <end position="142"/>
    </location>
</feature>
<evidence type="ECO:0000256" key="6">
    <source>
        <dbReference type="SAM" id="Phobius"/>
    </source>
</evidence>
<dbReference type="InterPro" id="IPR007348">
    <property type="entry name" value="CopC_dom"/>
</dbReference>
<keyword evidence="9" id="KW-1185">Reference proteome</keyword>
<feature type="domain" description="CopC" evidence="7">
    <location>
        <begin position="29"/>
        <end position="121"/>
    </location>
</feature>
<proteinExistence type="predicted"/>
<dbReference type="Gene3D" id="2.60.40.1220">
    <property type="match status" value="1"/>
</dbReference>
<name>A0A3A1UQP9_9BACL</name>
<dbReference type="Pfam" id="PF04234">
    <property type="entry name" value="CopC"/>
    <property type="match status" value="1"/>
</dbReference>
<dbReference type="PANTHER" id="PTHR34820">
    <property type="entry name" value="INNER MEMBRANE PROTEIN YEBZ"/>
    <property type="match status" value="1"/>
</dbReference>
<evidence type="ECO:0000313" key="9">
    <source>
        <dbReference type="Proteomes" id="UP000266482"/>
    </source>
</evidence>
<keyword evidence="2" id="KW-0479">Metal-binding</keyword>
<keyword evidence="4" id="KW-0186">Copper</keyword>
<dbReference type="EMBL" id="QXQA01000014">
    <property type="protein sequence ID" value="RIX50584.1"/>
    <property type="molecule type" value="Genomic_DNA"/>
</dbReference>
<dbReference type="GO" id="GO:0006825">
    <property type="term" value="P:copper ion transport"/>
    <property type="evidence" value="ECO:0007669"/>
    <property type="project" value="InterPro"/>
</dbReference>
<dbReference type="GO" id="GO:0005886">
    <property type="term" value="C:plasma membrane"/>
    <property type="evidence" value="ECO:0007669"/>
    <property type="project" value="TreeGrafter"/>
</dbReference>
<dbReference type="Proteomes" id="UP000266482">
    <property type="component" value="Unassembled WGS sequence"/>
</dbReference>
<evidence type="ECO:0000256" key="5">
    <source>
        <dbReference type="SAM" id="MobiDB-lite"/>
    </source>
</evidence>
<evidence type="ECO:0000313" key="8">
    <source>
        <dbReference type="EMBL" id="RIX50584.1"/>
    </source>
</evidence>
<dbReference type="GO" id="GO:0046688">
    <property type="term" value="P:response to copper ion"/>
    <property type="evidence" value="ECO:0007669"/>
    <property type="project" value="InterPro"/>
</dbReference>
<dbReference type="GO" id="GO:0005507">
    <property type="term" value="F:copper ion binding"/>
    <property type="evidence" value="ECO:0007669"/>
    <property type="project" value="InterPro"/>
</dbReference>
<organism evidence="8 9">
    <name type="scientific">Paenibacillus nanensis</name>
    <dbReference type="NCBI Taxonomy" id="393251"/>
    <lineage>
        <taxon>Bacteria</taxon>
        <taxon>Bacillati</taxon>
        <taxon>Bacillota</taxon>
        <taxon>Bacilli</taxon>
        <taxon>Bacillales</taxon>
        <taxon>Paenibacillaceae</taxon>
        <taxon>Paenibacillus</taxon>
    </lineage>
</organism>
<keyword evidence="6" id="KW-0812">Transmembrane</keyword>
<evidence type="ECO:0000256" key="1">
    <source>
        <dbReference type="ARBA" id="ARBA00004196"/>
    </source>
</evidence>
<reference evidence="8 9" key="1">
    <citation type="submission" date="2018-09" db="EMBL/GenBank/DDBJ databases">
        <title>Paenibacillus aracenensis nov. sp. isolated from a cave in southern Spain.</title>
        <authorList>
            <person name="Jurado V."/>
            <person name="Gutierrez-Patricio S."/>
            <person name="Gonzalez-Pimentel J.L."/>
            <person name="Miller A.Z."/>
            <person name="Laiz L."/>
            <person name="Saiz-Jimenez C."/>
        </authorList>
    </citation>
    <scope>NUCLEOTIDE SEQUENCE [LARGE SCALE GENOMIC DNA]</scope>
    <source>
        <strain evidence="8 9">DSM 22867</strain>
    </source>
</reference>